<sequence length="393" mass="42132">MSGDIEALLRSGLAERADAAPVFDDPGLADLAIAGAGRIRRRRRAAAAASGAGLLVLGAAVVWNPLVGLHGDDGDGTIAADTSTIEVQNELGMEFLVQDEDGRYSVLNEDGESLAFDAAEPTGYVYRLTTQYMLESESDVWTLDLDGDRLASEEKPSLETTTKVNSTGDRYAMVTPNAEYTEEEYSLVDVSLHEETETVAFTTSFALTLEDWNETTAVFMTDLHSATAGEAQAMWFNDERNFGLETVSDAGLQAAVLVDQTDPSYVCVSDLDGAGAASGQEQCGPLDSDVIQESLAAAAGEEAAEDSAAITERVVAMYQVDAMAEAEIEVDMGEYQDLFEDATENWTDPAGLWEVWANRGDETWLLIDKSGDEPVVSELEPPDGAVMPIVSYT</sequence>
<evidence type="ECO:0000256" key="1">
    <source>
        <dbReference type="SAM" id="Phobius"/>
    </source>
</evidence>
<keyword evidence="3" id="KW-1185">Reference proteome</keyword>
<keyword evidence="1" id="KW-0472">Membrane</keyword>
<evidence type="ECO:0000313" key="3">
    <source>
        <dbReference type="Proteomes" id="UP001171902"/>
    </source>
</evidence>
<evidence type="ECO:0008006" key="4">
    <source>
        <dbReference type="Google" id="ProtNLM"/>
    </source>
</evidence>
<name>A0ABT7YPM7_9ACTN</name>
<accession>A0ABT7YPM7</accession>
<evidence type="ECO:0000313" key="2">
    <source>
        <dbReference type="EMBL" id="MDN3240364.1"/>
    </source>
</evidence>
<organism evidence="2 3">
    <name type="scientific">Glycomyces tritici</name>
    <dbReference type="NCBI Taxonomy" id="2665176"/>
    <lineage>
        <taxon>Bacteria</taxon>
        <taxon>Bacillati</taxon>
        <taxon>Actinomycetota</taxon>
        <taxon>Actinomycetes</taxon>
        <taxon>Glycomycetales</taxon>
        <taxon>Glycomycetaceae</taxon>
        <taxon>Glycomyces</taxon>
    </lineage>
</organism>
<protein>
    <recommendedName>
        <fullName evidence="4">DUF4179 domain-containing protein</fullName>
    </recommendedName>
</protein>
<feature type="transmembrane region" description="Helical" evidence="1">
    <location>
        <begin position="45"/>
        <end position="63"/>
    </location>
</feature>
<reference evidence="2" key="1">
    <citation type="submission" date="2023-06" db="EMBL/GenBank/DDBJ databases">
        <title>Gycomyces niveus sp.nov., a novel actinomycete isolated from soil in Shouguang.</title>
        <authorList>
            <person name="Yang X."/>
            <person name="Zhao J."/>
        </authorList>
    </citation>
    <scope>NUCLEOTIDE SEQUENCE</scope>
    <source>
        <strain evidence="2">NEAU C2</strain>
    </source>
</reference>
<gene>
    <name evidence="2" type="ORF">QWI33_11565</name>
</gene>
<dbReference type="Proteomes" id="UP001171902">
    <property type="component" value="Unassembled WGS sequence"/>
</dbReference>
<dbReference type="RefSeq" id="WP_289957303.1">
    <property type="nucleotide sequence ID" value="NZ_JAUEMJ010000003.1"/>
</dbReference>
<proteinExistence type="predicted"/>
<comment type="caution">
    <text evidence="2">The sequence shown here is derived from an EMBL/GenBank/DDBJ whole genome shotgun (WGS) entry which is preliminary data.</text>
</comment>
<dbReference type="EMBL" id="JAUEMJ010000003">
    <property type="protein sequence ID" value="MDN3240364.1"/>
    <property type="molecule type" value="Genomic_DNA"/>
</dbReference>
<keyword evidence="1" id="KW-1133">Transmembrane helix</keyword>
<keyword evidence="1" id="KW-0812">Transmembrane</keyword>